<reference evidence="12" key="1">
    <citation type="submission" date="2025-08" db="UniProtKB">
        <authorList>
            <consortium name="RefSeq"/>
        </authorList>
    </citation>
    <scope>IDENTIFICATION</scope>
    <source>
        <strain evidence="12">OHB3-1</strain>
    </source>
</reference>
<dbReference type="AlphaFoldDB" id="A0A6J1CAV0"/>
<dbReference type="GO" id="GO:0006950">
    <property type="term" value="P:response to stress"/>
    <property type="evidence" value="ECO:0007669"/>
    <property type="project" value="TreeGrafter"/>
</dbReference>
<keyword evidence="6" id="KW-0804">Transcription</keyword>
<feature type="region of interest" description="Disordered" evidence="9">
    <location>
        <begin position="1"/>
        <end position="41"/>
    </location>
</feature>
<dbReference type="InterPro" id="IPR001471">
    <property type="entry name" value="AP2/ERF_dom"/>
</dbReference>
<accession>A0A6J1CAV0</accession>
<organism evidence="11 12">
    <name type="scientific">Momordica charantia</name>
    <name type="common">Bitter gourd</name>
    <name type="synonym">Balsam pear</name>
    <dbReference type="NCBI Taxonomy" id="3673"/>
    <lineage>
        <taxon>Eukaryota</taxon>
        <taxon>Viridiplantae</taxon>
        <taxon>Streptophyta</taxon>
        <taxon>Embryophyta</taxon>
        <taxon>Tracheophyta</taxon>
        <taxon>Spermatophyta</taxon>
        <taxon>Magnoliopsida</taxon>
        <taxon>eudicotyledons</taxon>
        <taxon>Gunneridae</taxon>
        <taxon>Pentapetalae</taxon>
        <taxon>rosids</taxon>
        <taxon>fabids</taxon>
        <taxon>Cucurbitales</taxon>
        <taxon>Cucurbitaceae</taxon>
        <taxon>Momordiceae</taxon>
        <taxon>Momordica</taxon>
    </lineage>
</organism>
<evidence type="ECO:0000259" key="10">
    <source>
        <dbReference type="PROSITE" id="PS51032"/>
    </source>
</evidence>
<evidence type="ECO:0000256" key="1">
    <source>
        <dbReference type="ARBA" id="ARBA00004123"/>
    </source>
</evidence>
<dbReference type="GO" id="GO:0000976">
    <property type="term" value="F:transcription cis-regulatory region binding"/>
    <property type="evidence" value="ECO:0007669"/>
    <property type="project" value="TreeGrafter"/>
</dbReference>
<dbReference type="PRINTS" id="PR00367">
    <property type="entry name" value="ETHRSPELEMNT"/>
</dbReference>
<dbReference type="GeneID" id="111009978"/>
<dbReference type="CDD" id="cd00018">
    <property type="entry name" value="AP2"/>
    <property type="match status" value="1"/>
</dbReference>
<sequence>MERKQQPNPNPKTNHNHNNKTMGQAQAQAQASSRKGCMRGKGGPENAACTFKGVRQRTWGKWVAEIREPNRGARLWLGTFDTSQEAAVAYDAAAKKLYGSEAKLNLPQISAAQPVATNPPVSNNNDIASSSATPNSCPTKTMSRLEEFGGLWGNENVNVDDSIWKEALMSLDFPIIEDEQGFFFDGVSTWDTLHWCI</sequence>
<dbReference type="PANTHER" id="PTHR31241">
    <property type="entry name" value="DEHYDRATION-RESPONSIVE ELEMENT-BINDING PROTEIN 2C"/>
    <property type="match status" value="1"/>
</dbReference>
<dbReference type="OrthoDB" id="550883at2759"/>
<evidence type="ECO:0000256" key="8">
    <source>
        <dbReference type="ARBA" id="ARBA00024343"/>
    </source>
</evidence>
<dbReference type="InterPro" id="IPR036955">
    <property type="entry name" value="AP2/ERF_dom_sf"/>
</dbReference>
<proteinExistence type="inferred from homology"/>
<dbReference type="KEGG" id="mcha:111009978"/>
<keyword evidence="7" id="KW-0539">Nucleus</keyword>
<evidence type="ECO:0000256" key="2">
    <source>
        <dbReference type="ARBA" id="ARBA00023015"/>
    </source>
</evidence>
<evidence type="ECO:0000256" key="3">
    <source>
        <dbReference type="ARBA" id="ARBA00023016"/>
    </source>
</evidence>
<dbReference type="Pfam" id="PF00847">
    <property type="entry name" value="AP2"/>
    <property type="match status" value="1"/>
</dbReference>
<dbReference type="RefSeq" id="XP_022138920.1">
    <property type="nucleotide sequence ID" value="XM_022283228.1"/>
</dbReference>
<keyword evidence="11" id="KW-1185">Reference proteome</keyword>
<dbReference type="PROSITE" id="PS51032">
    <property type="entry name" value="AP2_ERF"/>
    <property type="match status" value="1"/>
</dbReference>
<gene>
    <name evidence="12" type="primary">LOC111009978</name>
</gene>
<evidence type="ECO:0000256" key="5">
    <source>
        <dbReference type="ARBA" id="ARBA00023159"/>
    </source>
</evidence>
<name>A0A6J1CAV0_MOMCH</name>
<protein>
    <submittedName>
        <fullName evidence="12">Dehydration-responsive element-binding protein 2D-like</fullName>
    </submittedName>
</protein>
<comment type="subcellular location">
    <subcellularLocation>
        <location evidence="1">Nucleus</location>
    </subcellularLocation>
</comment>
<dbReference type="GO" id="GO:0045893">
    <property type="term" value="P:positive regulation of DNA-templated transcription"/>
    <property type="evidence" value="ECO:0007669"/>
    <property type="project" value="TreeGrafter"/>
</dbReference>
<feature type="compositionally biased region" description="Low complexity" evidence="9">
    <location>
        <begin position="19"/>
        <end position="31"/>
    </location>
</feature>
<dbReference type="Gene3D" id="3.30.730.10">
    <property type="entry name" value="AP2/ERF domain"/>
    <property type="match status" value="1"/>
</dbReference>
<evidence type="ECO:0000313" key="12">
    <source>
        <dbReference type="RefSeq" id="XP_022138920.1"/>
    </source>
</evidence>
<evidence type="ECO:0000313" key="11">
    <source>
        <dbReference type="Proteomes" id="UP000504603"/>
    </source>
</evidence>
<dbReference type="PANTHER" id="PTHR31241:SF62">
    <property type="entry name" value="DEHYDRATION-RESPONSIVE ELEMENT-BINDING PROTEIN 2D"/>
    <property type="match status" value="1"/>
</dbReference>
<dbReference type="SMART" id="SM00380">
    <property type="entry name" value="AP2"/>
    <property type="match status" value="1"/>
</dbReference>
<dbReference type="SUPFAM" id="SSF54171">
    <property type="entry name" value="DNA-binding domain"/>
    <property type="match status" value="1"/>
</dbReference>
<dbReference type="FunFam" id="3.30.730.10:FF:000001">
    <property type="entry name" value="Ethylene-responsive transcription factor 2"/>
    <property type="match status" value="1"/>
</dbReference>
<keyword evidence="3" id="KW-0346">Stress response</keyword>
<evidence type="ECO:0000256" key="9">
    <source>
        <dbReference type="SAM" id="MobiDB-lite"/>
    </source>
</evidence>
<keyword evidence="5" id="KW-0010">Activator</keyword>
<keyword evidence="2" id="KW-0805">Transcription regulation</keyword>
<comment type="similarity">
    <text evidence="8">Belongs to the AP2/ERF transcription factor family. ERF subfamily.</text>
</comment>
<dbReference type="GO" id="GO:0005634">
    <property type="term" value="C:nucleus"/>
    <property type="evidence" value="ECO:0007669"/>
    <property type="project" value="UniProtKB-SubCell"/>
</dbReference>
<dbReference type="Proteomes" id="UP000504603">
    <property type="component" value="Unplaced"/>
</dbReference>
<dbReference type="GO" id="GO:0003700">
    <property type="term" value="F:DNA-binding transcription factor activity"/>
    <property type="evidence" value="ECO:0007669"/>
    <property type="project" value="InterPro"/>
</dbReference>
<evidence type="ECO:0000256" key="7">
    <source>
        <dbReference type="ARBA" id="ARBA00023242"/>
    </source>
</evidence>
<keyword evidence="4" id="KW-0238">DNA-binding</keyword>
<evidence type="ECO:0000256" key="6">
    <source>
        <dbReference type="ARBA" id="ARBA00023163"/>
    </source>
</evidence>
<dbReference type="InterPro" id="IPR016177">
    <property type="entry name" value="DNA-bd_dom_sf"/>
</dbReference>
<feature type="domain" description="AP2/ERF" evidence="10">
    <location>
        <begin position="50"/>
        <end position="107"/>
    </location>
</feature>
<evidence type="ECO:0000256" key="4">
    <source>
        <dbReference type="ARBA" id="ARBA00023125"/>
    </source>
</evidence>